<protein>
    <recommendedName>
        <fullName evidence="4">Outer membrane protein beta-barrel domain-containing protein</fullName>
    </recommendedName>
</protein>
<feature type="chain" id="PRO_5024354583" description="Outer membrane protein beta-barrel domain-containing protein" evidence="1">
    <location>
        <begin position="26"/>
        <end position="403"/>
    </location>
</feature>
<evidence type="ECO:0000313" key="2">
    <source>
        <dbReference type="EMBL" id="BBO89094.1"/>
    </source>
</evidence>
<name>A0A5K8AAG3_9BACT</name>
<sequence length="403" mass="44235">MKKTCTRLVVCSLLTLLVLPSIGFAGDDFFDVLSWAIEGSGADKSIDAGLYGALATLAWNDENQNGDMDGDETLTDIIRIYDRDGNLVIESNMELVQNRDDIEEWALENFDLILSAIFPGGLNMSTGDTADSIMLGISFGDKLSKASPARKESAEAASINNEFKGVLEYVSLSVNDEDGDATSILLGYSHEYDGGAELGILLPYRYTTMDDAIDSESHFAGLSISGKYPIKKWDSMVWDAGVEVFGSAYYLTSDAIEHAGNLQYGAGAFSTFTKTFSFATVSVGVDYRISEIEVRESWIDTDNQFVEKFIDYLNDLDSIKTLTYGCNIGVPLFADAAAVNLEIIRSDFSSDDIPDDRDSQTTAGLSFSYYPSDTFELNVGVRETYEIEDIDLVSVYIGSVYRF</sequence>
<dbReference type="EMBL" id="AP021879">
    <property type="protein sequence ID" value="BBO89094.1"/>
    <property type="molecule type" value="Genomic_DNA"/>
</dbReference>
<gene>
    <name evidence="2" type="ORF">DSCOOX_22740</name>
</gene>
<keyword evidence="3" id="KW-1185">Reference proteome</keyword>
<feature type="signal peptide" evidence="1">
    <location>
        <begin position="1"/>
        <end position="25"/>
    </location>
</feature>
<dbReference type="Proteomes" id="UP000422108">
    <property type="component" value="Chromosome"/>
</dbReference>
<reference evidence="2 3" key="1">
    <citation type="submission" date="2019-11" db="EMBL/GenBank/DDBJ databases">
        <title>Comparative genomics of hydrocarbon-degrading Desulfosarcina strains.</title>
        <authorList>
            <person name="Watanabe M."/>
            <person name="Kojima H."/>
            <person name="Fukui M."/>
        </authorList>
    </citation>
    <scope>NUCLEOTIDE SEQUENCE [LARGE SCALE GENOMIC DNA]</scope>
    <source>
        <strain evidence="3">oXyS1</strain>
    </source>
</reference>
<keyword evidence="1" id="KW-0732">Signal</keyword>
<dbReference type="RefSeq" id="WP_155310330.1">
    <property type="nucleotide sequence ID" value="NZ_AP021879.1"/>
</dbReference>
<evidence type="ECO:0008006" key="4">
    <source>
        <dbReference type="Google" id="ProtNLM"/>
    </source>
</evidence>
<proteinExistence type="predicted"/>
<dbReference type="SUPFAM" id="SSF56935">
    <property type="entry name" value="Porins"/>
    <property type="match status" value="1"/>
</dbReference>
<evidence type="ECO:0000256" key="1">
    <source>
        <dbReference type="SAM" id="SignalP"/>
    </source>
</evidence>
<accession>A0A5K8AAG3</accession>
<dbReference type="AlphaFoldDB" id="A0A5K8AAG3"/>
<evidence type="ECO:0000313" key="3">
    <source>
        <dbReference type="Proteomes" id="UP000422108"/>
    </source>
</evidence>
<organism evidence="2 3">
    <name type="scientific">Desulfosarcina ovata subsp. ovata</name>
    <dbReference type="NCBI Taxonomy" id="2752305"/>
    <lineage>
        <taxon>Bacteria</taxon>
        <taxon>Pseudomonadati</taxon>
        <taxon>Thermodesulfobacteriota</taxon>
        <taxon>Desulfobacteria</taxon>
        <taxon>Desulfobacterales</taxon>
        <taxon>Desulfosarcinaceae</taxon>
        <taxon>Desulfosarcina</taxon>
    </lineage>
</organism>